<sequence length="185" mass="20352">MRILCLPQGLITLILLSTFLATSSTIALSTTHALTLSSTTTNTHPAPQKRRPPFSLQNLYLERTAHLTMLLPTTAAASLLSNFYAEIHARCVTYWMPNLPAPHANLVVRYGSFELLFITSEGAGEAISWEFVRDWAALMHRVTEQGYTGIYDQGWWDVAGRLGIYVGLRVADLGARGQEVVGSSS</sequence>
<evidence type="ECO:0000313" key="3">
    <source>
        <dbReference type="Proteomes" id="UP000664534"/>
    </source>
</evidence>
<evidence type="ECO:0000313" key="2">
    <source>
        <dbReference type="EMBL" id="CAF9941399.1"/>
    </source>
</evidence>
<keyword evidence="3" id="KW-1185">Reference proteome</keyword>
<comment type="caution">
    <text evidence="2">The sequence shown here is derived from an EMBL/GenBank/DDBJ whole genome shotgun (WGS) entry which is preliminary data.</text>
</comment>
<feature type="signal peptide" evidence="1">
    <location>
        <begin position="1"/>
        <end position="27"/>
    </location>
</feature>
<keyword evidence="1" id="KW-0732">Signal</keyword>
<reference evidence="2" key="1">
    <citation type="submission" date="2021-03" db="EMBL/GenBank/DDBJ databases">
        <authorList>
            <person name="Tagirdzhanova G."/>
        </authorList>
    </citation>
    <scope>NUCLEOTIDE SEQUENCE</scope>
</reference>
<accession>A0A8H3J6F7</accession>
<dbReference type="Proteomes" id="UP000664534">
    <property type="component" value="Unassembled WGS sequence"/>
</dbReference>
<organism evidence="2 3">
    <name type="scientific">Imshaugia aleurites</name>
    <dbReference type="NCBI Taxonomy" id="172621"/>
    <lineage>
        <taxon>Eukaryota</taxon>
        <taxon>Fungi</taxon>
        <taxon>Dikarya</taxon>
        <taxon>Ascomycota</taxon>
        <taxon>Pezizomycotina</taxon>
        <taxon>Lecanoromycetes</taxon>
        <taxon>OSLEUM clade</taxon>
        <taxon>Lecanoromycetidae</taxon>
        <taxon>Lecanorales</taxon>
        <taxon>Lecanorineae</taxon>
        <taxon>Parmeliaceae</taxon>
        <taxon>Imshaugia</taxon>
    </lineage>
</organism>
<dbReference type="OrthoDB" id="10417674at2759"/>
<gene>
    <name evidence="2" type="ORF">IMSHALPRED_002554</name>
</gene>
<evidence type="ECO:0000256" key="1">
    <source>
        <dbReference type="SAM" id="SignalP"/>
    </source>
</evidence>
<name>A0A8H3J6F7_9LECA</name>
<dbReference type="AlphaFoldDB" id="A0A8H3J6F7"/>
<proteinExistence type="predicted"/>
<dbReference type="EMBL" id="CAJPDT010000148">
    <property type="protein sequence ID" value="CAF9941399.1"/>
    <property type="molecule type" value="Genomic_DNA"/>
</dbReference>
<protein>
    <submittedName>
        <fullName evidence="2">Uncharacterized protein</fullName>
    </submittedName>
</protein>
<feature type="chain" id="PRO_5034616876" evidence="1">
    <location>
        <begin position="28"/>
        <end position="185"/>
    </location>
</feature>